<proteinExistence type="predicted"/>
<accession>A0A382T919</accession>
<evidence type="ECO:0000259" key="1">
    <source>
        <dbReference type="Pfam" id="PF07486"/>
    </source>
</evidence>
<feature type="non-terminal residue" evidence="2">
    <location>
        <position position="1"/>
    </location>
</feature>
<name>A0A382T919_9ZZZZ</name>
<dbReference type="GO" id="GO:0016787">
    <property type="term" value="F:hydrolase activity"/>
    <property type="evidence" value="ECO:0007669"/>
    <property type="project" value="InterPro"/>
</dbReference>
<gene>
    <name evidence="2" type="ORF">METZ01_LOCUS370685</name>
</gene>
<dbReference type="InterPro" id="IPR011105">
    <property type="entry name" value="Cell_wall_hydrolase_SleB"/>
</dbReference>
<dbReference type="Gene3D" id="1.10.10.2520">
    <property type="entry name" value="Cell wall hydrolase SleB, domain 1"/>
    <property type="match status" value="1"/>
</dbReference>
<reference evidence="2" key="1">
    <citation type="submission" date="2018-05" db="EMBL/GenBank/DDBJ databases">
        <authorList>
            <person name="Lanie J.A."/>
            <person name="Ng W.-L."/>
            <person name="Kazmierczak K.M."/>
            <person name="Andrzejewski T.M."/>
            <person name="Davidsen T.M."/>
            <person name="Wayne K.J."/>
            <person name="Tettelin H."/>
            <person name="Glass J.I."/>
            <person name="Rusch D."/>
            <person name="Podicherti R."/>
            <person name="Tsui H.-C.T."/>
            <person name="Winkler M.E."/>
        </authorList>
    </citation>
    <scope>NUCLEOTIDE SEQUENCE</scope>
</reference>
<feature type="domain" description="Cell wall hydrolase SleB" evidence="1">
    <location>
        <begin position="94"/>
        <end position="126"/>
    </location>
</feature>
<dbReference type="AlphaFoldDB" id="A0A382T919"/>
<organism evidence="2">
    <name type="scientific">marine metagenome</name>
    <dbReference type="NCBI Taxonomy" id="408172"/>
    <lineage>
        <taxon>unclassified sequences</taxon>
        <taxon>metagenomes</taxon>
        <taxon>ecological metagenomes</taxon>
    </lineage>
</organism>
<evidence type="ECO:0000313" key="2">
    <source>
        <dbReference type="EMBL" id="SVD17831.1"/>
    </source>
</evidence>
<sequence length="155" mass="17561">MNFILKKTSFVLLTVTLVLTLSFCSTNSTGGDAQSSSKFPTTSSLDYFDEEKHLLDLLDLAINAQGKLEYYSKAEAPELYCLAENIYHEARSDNFVGQIAVADVVLNRVVSSQYPNSICEVVKEGPVTESWKTKKLKELNDKERIYYPIRNRCQF</sequence>
<protein>
    <recommendedName>
        <fullName evidence="1">Cell wall hydrolase SleB domain-containing protein</fullName>
    </recommendedName>
</protein>
<dbReference type="EMBL" id="UINC01134343">
    <property type="protein sequence ID" value="SVD17831.1"/>
    <property type="molecule type" value="Genomic_DNA"/>
</dbReference>
<dbReference type="InterPro" id="IPR042047">
    <property type="entry name" value="SleB_dom1"/>
</dbReference>
<feature type="non-terminal residue" evidence="2">
    <location>
        <position position="155"/>
    </location>
</feature>
<dbReference type="Pfam" id="PF07486">
    <property type="entry name" value="Hydrolase_2"/>
    <property type="match status" value="1"/>
</dbReference>